<evidence type="ECO:0000313" key="2">
    <source>
        <dbReference type="EMBL" id="KAF4235180.1"/>
    </source>
</evidence>
<reference evidence="2" key="1">
    <citation type="journal article" date="2020" name="bioRxiv">
        <title>Genomic and phenotypic heterogeneity of clinical isolates of the human pathogens Aspergillus fumigatus, Aspergillus lentulus and Aspergillus fumigatiaffinis.</title>
        <authorList>
            <person name="dos Santos R.A.C."/>
            <person name="Steenwyk J.L."/>
            <person name="Rivero-Menendez O."/>
            <person name="Mead M.E."/>
            <person name="Silva L.P."/>
            <person name="Bastos R.W."/>
            <person name="Alastruey-Izquierdo A."/>
            <person name="Goldman G.H."/>
            <person name="Rokas A."/>
        </authorList>
    </citation>
    <scope>NUCLEOTIDE SEQUENCE</scope>
    <source>
        <strain evidence="2">CNM-CM6805</strain>
    </source>
</reference>
<feature type="compositionally biased region" description="Basic and acidic residues" evidence="1">
    <location>
        <begin position="114"/>
        <end position="123"/>
    </location>
</feature>
<dbReference type="Proteomes" id="UP000653565">
    <property type="component" value="Unassembled WGS sequence"/>
</dbReference>
<reference evidence="2" key="2">
    <citation type="submission" date="2020-04" db="EMBL/GenBank/DDBJ databases">
        <authorList>
            <person name="Santos R.A.C."/>
            <person name="Steenwyk J.L."/>
            <person name="Rivero-Menendez O."/>
            <person name="Mead M.E."/>
            <person name="Silva L.P."/>
            <person name="Bastos R.W."/>
            <person name="Alastruey-Izquierdo A."/>
            <person name="Goldman G.H."/>
            <person name="Rokas A."/>
        </authorList>
    </citation>
    <scope>NUCLEOTIDE SEQUENCE</scope>
    <source>
        <strain evidence="2">CNM-CM6805</strain>
    </source>
</reference>
<organism evidence="2 3">
    <name type="scientific">Aspergillus fumigatiaffinis</name>
    <dbReference type="NCBI Taxonomy" id="340414"/>
    <lineage>
        <taxon>Eukaryota</taxon>
        <taxon>Fungi</taxon>
        <taxon>Dikarya</taxon>
        <taxon>Ascomycota</taxon>
        <taxon>Pezizomycotina</taxon>
        <taxon>Eurotiomycetes</taxon>
        <taxon>Eurotiomycetidae</taxon>
        <taxon>Eurotiales</taxon>
        <taxon>Aspergillaceae</taxon>
        <taxon>Aspergillus</taxon>
        <taxon>Aspergillus subgen. Fumigati</taxon>
    </lineage>
</organism>
<dbReference type="SUPFAM" id="SSF57959">
    <property type="entry name" value="Leucine zipper domain"/>
    <property type="match status" value="1"/>
</dbReference>
<name>A0A8H4MA09_9EURO</name>
<dbReference type="EMBL" id="JAAAPX010000062">
    <property type="protein sequence ID" value="KAF4235180.1"/>
    <property type="molecule type" value="Genomic_DNA"/>
</dbReference>
<dbReference type="PANTHER" id="PTHR40618">
    <property type="entry name" value="B-ZIP TRANSCRIPTION FACTOR (EUROFUNG)-RELATED"/>
    <property type="match status" value="1"/>
</dbReference>
<comment type="caution">
    <text evidence="2">The sequence shown here is derived from an EMBL/GenBank/DDBJ whole genome shotgun (WGS) entry which is preliminary data.</text>
</comment>
<evidence type="ECO:0008006" key="4">
    <source>
        <dbReference type="Google" id="ProtNLM"/>
    </source>
</evidence>
<accession>A0A8H4MA09</accession>
<proteinExistence type="predicted"/>
<evidence type="ECO:0000256" key="1">
    <source>
        <dbReference type="SAM" id="MobiDB-lite"/>
    </source>
</evidence>
<gene>
    <name evidence="2" type="ORF">CNMCM6805_008250</name>
</gene>
<dbReference type="InterPro" id="IPR046347">
    <property type="entry name" value="bZIP_sf"/>
</dbReference>
<feature type="region of interest" description="Disordered" evidence="1">
    <location>
        <begin position="228"/>
        <end position="277"/>
    </location>
</feature>
<dbReference type="Gene3D" id="1.20.5.170">
    <property type="match status" value="1"/>
</dbReference>
<dbReference type="AlphaFoldDB" id="A0A8H4MA09"/>
<dbReference type="CDD" id="cd14688">
    <property type="entry name" value="bZIP_YAP"/>
    <property type="match status" value="1"/>
</dbReference>
<keyword evidence="3" id="KW-1185">Reference proteome</keyword>
<dbReference type="GO" id="GO:0003700">
    <property type="term" value="F:DNA-binding transcription factor activity"/>
    <property type="evidence" value="ECO:0007669"/>
    <property type="project" value="InterPro"/>
</dbReference>
<dbReference type="PANTHER" id="PTHR40618:SF1">
    <property type="entry name" value="B-ZIP TRANSCRIPTION FACTOR (EUROFUNG)"/>
    <property type="match status" value="1"/>
</dbReference>
<feature type="region of interest" description="Disordered" evidence="1">
    <location>
        <begin position="52"/>
        <end position="123"/>
    </location>
</feature>
<protein>
    <recommendedName>
        <fullName evidence="4">AT DNA binding protein</fullName>
    </recommendedName>
</protein>
<evidence type="ECO:0000313" key="3">
    <source>
        <dbReference type="Proteomes" id="UP000653565"/>
    </source>
</evidence>
<feature type="compositionally biased region" description="Basic and acidic residues" evidence="1">
    <location>
        <begin position="240"/>
        <end position="253"/>
    </location>
</feature>
<sequence>MSEQEFPLLSWEEVHQNLVLSSRSRPAVPDLLGANKITSLLSASSYLLPERSISPQTATPHPRTQLYGGFYLEDPSGGDQQPEASKHKSLKRTRTNIDPTDGSLSRKRGRPRKSAGEGEDPHEVRQHSSWLALISILLIKLTGQRRRMQIRLAQRAYRSRKEASVSSLQSRVLKLESAVEQISAAFLSFSDELIQSEVLASHPRLTLRLRDTVQLCLSLAKGANMTGDQNIAANVSSPSEESHSSSEEKEPQRRQTSLATSPPYRESTESEDSGTLQATGFRGTAEDKYPHEAPSLDLSAFIERLHFACLYEGYSALSDTAVGMDILQRPFRFLLRLMDRKRVTSYFEACLHAKASRKRLDEWKEIPYFKIGGAGTHYPRKTKASSNETLPRWENIQDPTSELPQEVKHELDGEWFDIQDLEGFLLEKEVAFVVGDTNNSSDKRNVVNAARLIQGQHLFLPLVFSYY</sequence>